<sequence>MERDLLNPIYEEEKQKNKFKRLIQAPNSYFMDVKCAQCQNIQMIFSNAQSTIICEKCSAILCKPTGGKVQIQAGCAFKIKN</sequence>
<comment type="similarity">
    <text evidence="1 5">Belongs to the eukaryotic ribosomal protein eS27 family.</text>
</comment>
<dbReference type="SUPFAM" id="SSF57829">
    <property type="entry name" value="Zn-binding ribosomal proteins"/>
    <property type="match status" value="1"/>
</dbReference>
<dbReference type="InterPro" id="IPR023407">
    <property type="entry name" value="Ribosomal_eS27_Zn-bd_dom_sf"/>
</dbReference>
<evidence type="ECO:0000256" key="1">
    <source>
        <dbReference type="ARBA" id="ARBA00010919"/>
    </source>
</evidence>
<keyword evidence="7" id="KW-0002">3D-structure</keyword>
<reference evidence="7" key="2">
    <citation type="journal article" date="2013" name="Nat. Struct. Mol. Biol.">
        <title>The crystal structure of the eukaryotic 40S ribosomal subunit in complex with eIF1 and eIF1A.</title>
        <authorList>
            <person name="Weisser M."/>
            <person name="Voigts-Hoffmann F."/>
            <person name="Rabl J."/>
            <person name="Leibundgut M."/>
            <person name="Ban N."/>
        </authorList>
    </citation>
    <scope>X-RAY CRYSTALLOGRAPHY (3.70 ANGSTROMS) IN COMPLEX WITH ZN(2+)</scope>
</reference>
<evidence type="ECO:0007829" key="7">
    <source>
        <dbReference type="PDB" id="4BTS"/>
    </source>
</evidence>
<keyword evidence="5" id="KW-0863">Zinc-finger</keyword>
<dbReference type="HAMAP" id="MF_00371">
    <property type="entry name" value="Ribosomal_eS27"/>
    <property type="match status" value="1"/>
</dbReference>
<dbReference type="InterPro" id="IPR011332">
    <property type="entry name" value="Ribosomal_zn-bd"/>
</dbReference>
<evidence type="ECO:0000256" key="4">
    <source>
        <dbReference type="ARBA" id="ARBA00023274"/>
    </source>
</evidence>
<dbReference type="Pfam" id="PF01667">
    <property type="entry name" value="Ribosomal_S27e"/>
    <property type="match status" value="1"/>
</dbReference>
<dbReference type="PROSITE" id="PS01168">
    <property type="entry name" value="RIBOSOMAL_S27E"/>
    <property type="match status" value="1"/>
</dbReference>
<evidence type="ECO:0000256" key="5">
    <source>
        <dbReference type="RuleBase" id="RU000671"/>
    </source>
</evidence>
<name>E6PBU5_TETTH</name>
<dbReference type="GO" id="GO:0003735">
    <property type="term" value="F:structural constituent of ribosome"/>
    <property type="evidence" value="ECO:0007669"/>
    <property type="project" value="InterPro"/>
</dbReference>
<keyword evidence="4 5" id="KW-0687">Ribonucleoprotein</keyword>
<comment type="cofactor">
    <cofactor evidence="5">
        <name>Zn(2+)</name>
        <dbReference type="ChEBI" id="CHEBI:29105"/>
    </cofactor>
    <text evidence="5">Binds 1 zinc ion per subunit.</text>
</comment>
<dbReference type="FunFam" id="2.20.25.100:FF:000001">
    <property type="entry name" value="40S ribosomal protein S27"/>
    <property type="match status" value="1"/>
</dbReference>
<dbReference type="AlphaFoldDB" id="E6PBU5"/>
<accession>E6PBU5</accession>
<evidence type="ECO:0000256" key="3">
    <source>
        <dbReference type="ARBA" id="ARBA00022980"/>
    </source>
</evidence>
<dbReference type="Gene3D" id="2.20.25.100">
    <property type="entry name" value="Zn-binding ribosomal proteins"/>
    <property type="match status" value="1"/>
</dbReference>
<proteinExistence type="evidence at protein level"/>
<dbReference type="GO" id="GO:0005840">
    <property type="term" value="C:ribosome"/>
    <property type="evidence" value="ECO:0007669"/>
    <property type="project" value="UniProtKB-KW"/>
</dbReference>
<feature type="binding site" evidence="7">
    <location>
        <position position="35"/>
    </location>
    <ligand>
        <name>Zn(2+)</name>
        <dbReference type="ChEBI" id="CHEBI:29105"/>
    </ligand>
</feature>
<evidence type="ECO:0000256" key="2">
    <source>
        <dbReference type="ARBA" id="ARBA00022833"/>
    </source>
</evidence>
<dbReference type="GO" id="GO:1990904">
    <property type="term" value="C:ribonucleoprotein complex"/>
    <property type="evidence" value="ECO:0007669"/>
    <property type="project" value="UniProtKB-KW"/>
</dbReference>
<reference evidence="6" key="1">
    <citation type="journal article" date="2011" name="Science">
        <title>Crystal structure of the eukaryotic 40S ribosomal subunit in complex with initiation factor 1.</title>
        <authorList>
            <person name="Rabl J."/>
            <person name="Leibundgut M."/>
            <person name="Ataide S.F."/>
            <person name="Haag A."/>
            <person name="Ban N."/>
        </authorList>
    </citation>
    <scope>NUCLEOTIDE SEQUENCE</scope>
</reference>
<feature type="binding site" evidence="7">
    <location>
        <position position="38"/>
    </location>
    <ligand>
        <name>Zn(2+)</name>
        <dbReference type="ChEBI" id="CHEBI:29105"/>
    </ligand>
</feature>
<dbReference type="PDB" id="4BTS">
    <property type="method" value="X-ray"/>
    <property type="resolution" value="3.70 A"/>
    <property type="chains" value="A6/B6/C6/D6=1-81"/>
</dbReference>
<dbReference type="EMBL" id="BK007934">
    <property type="protein sequence ID" value="DAA33991.1"/>
    <property type="molecule type" value="mRNA"/>
</dbReference>
<dbReference type="SMR" id="E6PBU5"/>
<organism evidence="6">
    <name type="scientific">Tetrahymena thermophila</name>
    <dbReference type="NCBI Taxonomy" id="5911"/>
    <lineage>
        <taxon>Eukaryota</taxon>
        <taxon>Sar</taxon>
        <taxon>Alveolata</taxon>
        <taxon>Ciliophora</taxon>
        <taxon>Intramacronucleata</taxon>
        <taxon>Oligohymenophorea</taxon>
        <taxon>Hymenostomatida</taxon>
        <taxon>Tetrahymenina</taxon>
        <taxon>Tetrahymenidae</taxon>
        <taxon>Tetrahymena</taxon>
    </lineage>
</organism>
<keyword evidence="2 5" id="KW-0862">Zinc</keyword>
<evidence type="ECO:0000313" key="6">
    <source>
        <dbReference type="EMBL" id="DAA33991.1"/>
    </source>
</evidence>
<feature type="binding site" evidence="7">
    <location>
        <position position="57"/>
    </location>
    <ligand>
        <name>Zn(2+)</name>
        <dbReference type="ChEBI" id="CHEBI:29105"/>
    </ligand>
</feature>
<dbReference type="GO" id="GO:0006412">
    <property type="term" value="P:translation"/>
    <property type="evidence" value="ECO:0007669"/>
    <property type="project" value="InterPro"/>
</dbReference>
<keyword evidence="5 7" id="KW-0479">Metal-binding</keyword>
<protein>
    <recommendedName>
        <fullName evidence="5">40S ribosomal protein S27</fullName>
    </recommendedName>
</protein>
<dbReference type="PDBsum" id="4BTS"/>
<dbReference type="GO" id="GO:0008270">
    <property type="term" value="F:zinc ion binding"/>
    <property type="evidence" value="ECO:0007669"/>
    <property type="project" value="UniProtKB-KW"/>
</dbReference>
<dbReference type="PANTHER" id="PTHR11594">
    <property type="entry name" value="40S RIBOSOMAL PROTEIN S27"/>
    <property type="match status" value="1"/>
</dbReference>
<keyword evidence="3 5" id="KW-0689">Ribosomal protein</keyword>
<dbReference type="InterPro" id="IPR000592">
    <property type="entry name" value="Ribosomal_eS27"/>
</dbReference>
<feature type="binding site" evidence="7">
    <location>
        <position position="54"/>
    </location>
    <ligand>
        <name>Zn(2+)</name>
        <dbReference type="ChEBI" id="CHEBI:29105"/>
    </ligand>
</feature>